<dbReference type="Pfam" id="PF10184">
    <property type="entry name" value="DUF2358"/>
    <property type="match status" value="1"/>
</dbReference>
<dbReference type="RefSeq" id="WP_283758787.1">
    <property type="nucleotide sequence ID" value="NZ_JAQOSQ010000012.1"/>
</dbReference>
<dbReference type="EMBL" id="JAQOSQ010000012">
    <property type="protein sequence ID" value="MDJ1184135.1"/>
    <property type="molecule type" value="Genomic_DNA"/>
</dbReference>
<dbReference type="PANTHER" id="PTHR34123">
    <property type="entry name" value="OS04G0578200 PROTEIN"/>
    <property type="match status" value="1"/>
</dbReference>
<protein>
    <submittedName>
        <fullName evidence="1">DUF2358 domain-containing protein</fullName>
    </submittedName>
</protein>
<dbReference type="SUPFAM" id="SSF54427">
    <property type="entry name" value="NTF2-like"/>
    <property type="match status" value="1"/>
</dbReference>
<dbReference type="Proteomes" id="UP001232992">
    <property type="component" value="Unassembled WGS sequence"/>
</dbReference>
<dbReference type="InterPro" id="IPR018790">
    <property type="entry name" value="DUF2358"/>
</dbReference>
<dbReference type="Gene3D" id="3.10.450.50">
    <property type="match status" value="1"/>
</dbReference>
<reference evidence="1 2" key="1">
    <citation type="submission" date="2023-01" db="EMBL/GenBank/DDBJ databases">
        <title>Novel diversity within Roseofilum (Cyanobacteria; Desertifilaceae) from marine benthic mats with descriptions of four novel species.</title>
        <authorList>
            <person name="Wang Y."/>
            <person name="Berthold D.E."/>
            <person name="Hu J."/>
            <person name="Lefler F.W."/>
            <person name="Laughinghouse H.D. IV."/>
        </authorList>
    </citation>
    <scope>NUCLEOTIDE SEQUENCE [LARGE SCALE GENOMIC DNA]</scope>
    <source>
        <strain evidence="1 2">BLCC-M143</strain>
    </source>
</reference>
<gene>
    <name evidence="1" type="ORF">PMH09_13160</name>
</gene>
<evidence type="ECO:0000313" key="2">
    <source>
        <dbReference type="Proteomes" id="UP001232992"/>
    </source>
</evidence>
<evidence type="ECO:0000313" key="1">
    <source>
        <dbReference type="EMBL" id="MDJ1184135.1"/>
    </source>
</evidence>
<name>A0ABT7BY84_9CYAN</name>
<sequence length="128" mass="15428">MEIIEILQQDYQRFPDNPSYEIYAPDVYFKDPMTEFRGCDRFREMVSLMERWFLDIKMDLHDIKQEGQTIHTQWTLHWNTPLPWKPRISIPGSSQLEINSDGLIISHIDTWDISKFAVLKQHFFPVRQ</sequence>
<keyword evidence="2" id="KW-1185">Reference proteome</keyword>
<proteinExistence type="predicted"/>
<comment type="caution">
    <text evidence="1">The sequence shown here is derived from an EMBL/GenBank/DDBJ whole genome shotgun (WGS) entry which is preliminary data.</text>
</comment>
<accession>A0ABT7BY84</accession>
<dbReference type="InterPro" id="IPR032710">
    <property type="entry name" value="NTF2-like_dom_sf"/>
</dbReference>
<organism evidence="1 2">
    <name type="scientific">Roseofilum casamattae BLCC-M143</name>
    <dbReference type="NCBI Taxonomy" id="3022442"/>
    <lineage>
        <taxon>Bacteria</taxon>
        <taxon>Bacillati</taxon>
        <taxon>Cyanobacteriota</taxon>
        <taxon>Cyanophyceae</taxon>
        <taxon>Desertifilales</taxon>
        <taxon>Desertifilaceae</taxon>
        <taxon>Roseofilum</taxon>
        <taxon>Roseofilum casamattae</taxon>
    </lineage>
</organism>
<dbReference type="PANTHER" id="PTHR34123:SF1">
    <property type="entry name" value="OS04G0578200 PROTEIN"/>
    <property type="match status" value="1"/>
</dbReference>